<dbReference type="GO" id="GO:0008270">
    <property type="term" value="F:zinc ion binding"/>
    <property type="evidence" value="ECO:0007669"/>
    <property type="project" value="InterPro"/>
</dbReference>
<dbReference type="GO" id="GO:0005634">
    <property type="term" value="C:nucleus"/>
    <property type="evidence" value="ECO:0007669"/>
    <property type="project" value="UniProtKB-SubCell"/>
</dbReference>
<keyword evidence="2" id="KW-0805">Transcription regulation</keyword>
<dbReference type="PROSITE" id="PS50048">
    <property type="entry name" value="ZN2_CY6_FUNGAL_2"/>
    <property type="match status" value="1"/>
</dbReference>
<dbReference type="EMBL" id="JAULSU010000009">
    <property type="protein sequence ID" value="KAK0609266.1"/>
    <property type="molecule type" value="Genomic_DNA"/>
</dbReference>
<evidence type="ECO:0000256" key="3">
    <source>
        <dbReference type="ARBA" id="ARBA00023125"/>
    </source>
</evidence>
<sequence>MADSTGDNHKDRPRACAYCNRSKTKCSLSSGPGTGSCQRCTRLKRPCSMPEQNERRRRGPSTRVGQLEEKLDGIMSLLSASQGLQQLATPTLSNSSTPPTFGLPLESLQNPPPPVSRSARYAPRAGSFEVVPGFQVTGDEAERFLNLYRSEYSPKFPFVPISPEVAPDELFQSRPFLFRVIIQIIAPQTAETQREVAQWVRQHVSHHVLVVQERRLELLQGLLLYIGWANHFNFCIDYGGTALFQLLVGMALEAGLGKPGRPRTNTPNHLLDEARRVKGFKARRPHTLEDMRAMLGVFYLNSLATSLFYHMPMCPYSAYLRTCRQAIESTAEFESDRFLSILVQMLHVGCRTHYTFPNPEMDGSEPVEFTGASHMVLTSVKRELEALRKETPPEIRASCMFDLCYKGILVRLYEPVIYMNPTSAFADGAAWRSEALWFCLEAAKSYLVAYLNNPAEQIPYLPCQVFSYFSFTLITVTRLLFLNDSDWNQAEARKAMDFVTLARQLSDHLSRGGQAEAAGARKIRYIEDGYSFLGMSAEKMRWIGSWYLSKQGPADEVQRHQQQPHLPTRG</sequence>
<evidence type="ECO:0000259" key="6">
    <source>
        <dbReference type="PROSITE" id="PS50048"/>
    </source>
</evidence>
<evidence type="ECO:0000313" key="7">
    <source>
        <dbReference type="EMBL" id="KAK0609266.1"/>
    </source>
</evidence>
<keyword evidence="3" id="KW-0238">DNA-binding</keyword>
<dbReference type="EMBL" id="JAULSU010000004">
    <property type="protein sequence ID" value="KAK0620474.1"/>
    <property type="molecule type" value="Genomic_DNA"/>
</dbReference>
<dbReference type="SUPFAM" id="SSF57701">
    <property type="entry name" value="Zn2/Cys6 DNA-binding domain"/>
    <property type="match status" value="1"/>
</dbReference>
<evidence type="ECO:0000256" key="2">
    <source>
        <dbReference type="ARBA" id="ARBA00023015"/>
    </source>
</evidence>
<comment type="subcellular location">
    <subcellularLocation>
        <location evidence="1">Nucleus</location>
    </subcellularLocation>
</comment>
<evidence type="ECO:0000313" key="9">
    <source>
        <dbReference type="Proteomes" id="UP001175000"/>
    </source>
</evidence>
<evidence type="ECO:0000313" key="8">
    <source>
        <dbReference type="EMBL" id="KAK0620474.1"/>
    </source>
</evidence>
<evidence type="ECO:0000256" key="5">
    <source>
        <dbReference type="ARBA" id="ARBA00023242"/>
    </source>
</evidence>
<keyword evidence="5" id="KW-0539">Nucleus</keyword>
<dbReference type="Proteomes" id="UP001175000">
    <property type="component" value="Unassembled WGS sequence"/>
</dbReference>
<dbReference type="CDD" id="cd00067">
    <property type="entry name" value="GAL4"/>
    <property type="match status" value="1"/>
</dbReference>
<organism evidence="8 9">
    <name type="scientific">Immersiella caudata</name>
    <dbReference type="NCBI Taxonomy" id="314043"/>
    <lineage>
        <taxon>Eukaryota</taxon>
        <taxon>Fungi</taxon>
        <taxon>Dikarya</taxon>
        <taxon>Ascomycota</taxon>
        <taxon>Pezizomycotina</taxon>
        <taxon>Sordariomycetes</taxon>
        <taxon>Sordariomycetidae</taxon>
        <taxon>Sordariales</taxon>
        <taxon>Lasiosphaeriaceae</taxon>
        <taxon>Immersiella</taxon>
    </lineage>
</organism>
<dbReference type="InterPro" id="IPR001138">
    <property type="entry name" value="Zn2Cys6_DnaBD"/>
</dbReference>
<dbReference type="PANTHER" id="PTHR31845">
    <property type="entry name" value="FINGER DOMAIN PROTEIN, PUTATIVE-RELATED"/>
    <property type="match status" value="1"/>
</dbReference>
<keyword evidence="9" id="KW-1185">Reference proteome</keyword>
<gene>
    <name evidence="8" type="ORF">B0T14DRAFT_232685</name>
    <name evidence="7" type="ORF">B0T14DRAFT_344462</name>
</gene>
<dbReference type="GO" id="GO:0000981">
    <property type="term" value="F:DNA-binding transcription factor activity, RNA polymerase II-specific"/>
    <property type="evidence" value="ECO:0007669"/>
    <property type="project" value="InterPro"/>
</dbReference>
<evidence type="ECO:0000256" key="4">
    <source>
        <dbReference type="ARBA" id="ARBA00023163"/>
    </source>
</evidence>
<dbReference type="Gene3D" id="4.10.240.10">
    <property type="entry name" value="Zn(2)-C6 fungal-type DNA-binding domain"/>
    <property type="match status" value="1"/>
</dbReference>
<feature type="domain" description="Zn(2)-C6 fungal-type" evidence="6">
    <location>
        <begin position="15"/>
        <end position="49"/>
    </location>
</feature>
<accession>A0AA39WRY0</accession>
<dbReference type="AlphaFoldDB" id="A0AA39WRY0"/>
<keyword evidence="4" id="KW-0804">Transcription</keyword>
<dbReference type="InterPro" id="IPR051089">
    <property type="entry name" value="prtT"/>
</dbReference>
<proteinExistence type="predicted"/>
<name>A0AA39WRY0_9PEZI</name>
<protein>
    <recommendedName>
        <fullName evidence="6">Zn(2)-C6 fungal-type domain-containing protein</fullName>
    </recommendedName>
</protein>
<dbReference type="InterPro" id="IPR036864">
    <property type="entry name" value="Zn2-C6_fun-type_DNA-bd_sf"/>
</dbReference>
<dbReference type="PANTHER" id="PTHR31845:SF10">
    <property type="entry name" value="ZN(II)2CYS6 TRANSCRIPTION FACTOR (EUROFUNG)"/>
    <property type="match status" value="1"/>
</dbReference>
<evidence type="ECO:0000256" key="1">
    <source>
        <dbReference type="ARBA" id="ARBA00004123"/>
    </source>
</evidence>
<reference evidence="8" key="1">
    <citation type="submission" date="2023-06" db="EMBL/GenBank/DDBJ databases">
        <title>Genome-scale phylogeny and comparative genomics of the fungal order Sordariales.</title>
        <authorList>
            <consortium name="Lawrence Berkeley National Laboratory"/>
            <person name="Hensen N."/>
            <person name="Bonometti L."/>
            <person name="Westerberg I."/>
            <person name="Brannstrom I.O."/>
            <person name="Guillou S."/>
            <person name="Cros-Aarteil S."/>
            <person name="Calhoun S."/>
            <person name="Haridas S."/>
            <person name="Kuo A."/>
            <person name="Mondo S."/>
            <person name="Pangilinan J."/>
            <person name="Riley R."/>
            <person name="Labutti K."/>
            <person name="Andreopoulos B."/>
            <person name="Lipzen A."/>
            <person name="Chen C."/>
            <person name="Yanf M."/>
            <person name="Daum C."/>
            <person name="Ng V."/>
            <person name="Clum A."/>
            <person name="Steindorff A."/>
            <person name="Ohm R."/>
            <person name="Martin F."/>
            <person name="Silar P."/>
            <person name="Natvig D."/>
            <person name="Lalanne C."/>
            <person name="Gautier V."/>
            <person name="Ament-Velasquez S.L."/>
            <person name="Kruys A."/>
            <person name="Hutchinson M.I."/>
            <person name="Powell A.J."/>
            <person name="Barry K."/>
            <person name="Miller A.N."/>
            <person name="Grigoriev I.V."/>
            <person name="Debuchy R."/>
            <person name="Gladieux P."/>
            <person name="Thoren M.H."/>
            <person name="Johannesson H."/>
        </authorList>
    </citation>
    <scope>NUCLEOTIDE SEQUENCE</scope>
    <source>
        <strain evidence="8">CBS 606.72</strain>
    </source>
</reference>
<comment type="caution">
    <text evidence="8">The sequence shown here is derived from an EMBL/GenBank/DDBJ whole genome shotgun (WGS) entry which is preliminary data.</text>
</comment>
<dbReference type="GO" id="GO:0000976">
    <property type="term" value="F:transcription cis-regulatory region binding"/>
    <property type="evidence" value="ECO:0007669"/>
    <property type="project" value="TreeGrafter"/>
</dbReference>